<gene>
    <name evidence="1" type="ORF">EDC56_0753</name>
</gene>
<sequence>MFGNSSAEVNTFDITEVGHIERIVVGTTTPDKMPTDEDNKKKMAQINRCLTDFPKGRIIGMERSFSVIRIGEHQVVLEAVVYHLGFKKKPLWMDEEEKAKPQYGVDEEKVSQVIANL</sequence>
<dbReference type="AlphaFoldDB" id="A0A3N2DZB6"/>
<dbReference type="RefSeq" id="WP_211333546.1">
    <property type="nucleotide sequence ID" value="NZ_RKHR01000003.1"/>
</dbReference>
<keyword evidence="2" id="KW-1185">Reference proteome</keyword>
<evidence type="ECO:0000313" key="2">
    <source>
        <dbReference type="Proteomes" id="UP000275394"/>
    </source>
</evidence>
<organism evidence="1 2">
    <name type="scientific">Sinobacterium caligoides</name>
    <dbReference type="NCBI Taxonomy" id="933926"/>
    <lineage>
        <taxon>Bacteria</taxon>
        <taxon>Pseudomonadati</taxon>
        <taxon>Pseudomonadota</taxon>
        <taxon>Gammaproteobacteria</taxon>
        <taxon>Cellvibrionales</taxon>
        <taxon>Spongiibacteraceae</taxon>
        <taxon>Sinobacterium</taxon>
    </lineage>
</organism>
<reference evidence="1 2" key="1">
    <citation type="submission" date="2018-11" db="EMBL/GenBank/DDBJ databases">
        <title>Genomic Encyclopedia of Type Strains, Phase IV (KMG-IV): sequencing the most valuable type-strain genomes for metagenomic binning, comparative biology and taxonomic classification.</title>
        <authorList>
            <person name="Goeker M."/>
        </authorList>
    </citation>
    <scope>NUCLEOTIDE SEQUENCE [LARGE SCALE GENOMIC DNA]</scope>
    <source>
        <strain evidence="1 2">DSM 100316</strain>
    </source>
</reference>
<accession>A0A3N2DZB6</accession>
<name>A0A3N2DZB6_9GAMM</name>
<dbReference type="Proteomes" id="UP000275394">
    <property type="component" value="Unassembled WGS sequence"/>
</dbReference>
<dbReference type="EMBL" id="RKHR01000003">
    <property type="protein sequence ID" value="ROS05223.1"/>
    <property type="molecule type" value="Genomic_DNA"/>
</dbReference>
<evidence type="ECO:0000313" key="1">
    <source>
        <dbReference type="EMBL" id="ROS05223.1"/>
    </source>
</evidence>
<protein>
    <submittedName>
        <fullName evidence="1">Uncharacterized protein</fullName>
    </submittedName>
</protein>
<proteinExistence type="predicted"/>
<comment type="caution">
    <text evidence="1">The sequence shown here is derived from an EMBL/GenBank/DDBJ whole genome shotgun (WGS) entry which is preliminary data.</text>
</comment>